<dbReference type="AlphaFoldDB" id="A0A246S5V6"/>
<comment type="caution">
    <text evidence="2">The sequence shown here is derived from an EMBL/GenBank/DDBJ whole genome shotgun (WGS) entry which is preliminary data.</text>
</comment>
<keyword evidence="1" id="KW-0812">Transmembrane</keyword>
<organism evidence="2 3">
    <name type="scientific">Halomonas campaniensis</name>
    <dbReference type="NCBI Taxonomy" id="213554"/>
    <lineage>
        <taxon>Bacteria</taxon>
        <taxon>Pseudomonadati</taxon>
        <taxon>Pseudomonadota</taxon>
        <taxon>Gammaproteobacteria</taxon>
        <taxon>Oceanospirillales</taxon>
        <taxon>Halomonadaceae</taxon>
        <taxon>Halomonas</taxon>
    </lineage>
</organism>
<sequence length="68" mass="8047">MFKNGFTVSIIIQLVMCFFDFLDAGEIKRRRDFELCNTKKVGIFIFEVYLKKWLFVMILKLKKGGSCQ</sequence>
<name>A0A246S5V6_9GAMM</name>
<keyword evidence="3" id="KW-1185">Reference proteome</keyword>
<keyword evidence="1" id="KW-0472">Membrane</keyword>
<proteinExistence type="predicted"/>
<gene>
    <name evidence="2" type="ORF">JI62_01255</name>
</gene>
<protein>
    <submittedName>
        <fullName evidence="2">Uncharacterized protein</fullName>
    </submittedName>
</protein>
<dbReference type="EMBL" id="JPUA01000003">
    <property type="protein sequence ID" value="OWV31273.1"/>
    <property type="molecule type" value="Genomic_DNA"/>
</dbReference>
<evidence type="ECO:0000313" key="3">
    <source>
        <dbReference type="Proteomes" id="UP000197334"/>
    </source>
</evidence>
<accession>A0A246S5V6</accession>
<keyword evidence="1" id="KW-1133">Transmembrane helix</keyword>
<evidence type="ECO:0000313" key="2">
    <source>
        <dbReference type="EMBL" id="OWV31273.1"/>
    </source>
</evidence>
<reference evidence="2 3" key="1">
    <citation type="submission" date="2014-08" db="EMBL/GenBank/DDBJ databases">
        <title>Draft genome sequence of a novel L-asparaginase producing marine bacterium, Halomonas campaniensis.</title>
        <authorList>
            <person name="Sundarakrishnan B."/>
            <person name="Moushumi Priya A."/>
            <person name="Raman G."/>
            <person name="Sakthivel N."/>
            <person name="Park S."/>
            <person name="Jayachandran S."/>
        </authorList>
    </citation>
    <scope>NUCLEOTIDE SEQUENCE [LARGE SCALE GENOMIC DNA]</scope>
    <source>
        <strain evidence="2 3">SK03</strain>
    </source>
</reference>
<feature type="transmembrane region" description="Helical" evidence="1">
    <location>
        <begin position="6"/>
        <end position="22"/>
    </location>
</feature>
<dbReference type="Proteomes" id="UP000197334">
    <property type="component" value="Unassembled WGS sequence"/>
</dbReference>
<evidence type="ECO:0000256" key="1">
    <source>
        <dbReference type="SAM" id="Phobius"/>
    </source>
</evidence>